<dbReference type="SUPFAM" id="SSF50129">
    <property type="entry name" value="GroES-like"/>
    <property type="match status" value="1"/>
</dbReference>
<dbReference type="Pfam" id="PF08240">
    <property type="entry name" value="ADH_N"/>
    <property type="match status" value="1"/>
</dbReference>
<reference evidence="6 7" key="1">
    <citation type="journal article" date="2018" name="Nat. Biotechnol.">
        <title>A standardized bacterial taxonomy based on genome phylogeny substantially revises the tree of life.</title>
        <authorList>
            <person name="Parks D.H."/>
            <person name="Chuvochina M."/>
            <person name="Waite D.W."/>
            <person name="Rinke C."/>
            <person name="Skarshewski A."/>
            <person name="Chaumeil P.A."/>
            <person name="Hugenholtz P."/>
        </authorList>
    </citation>
    <scope>NUCLEOTIDE SEQUENCE [LARGE SCALE GENOMIC DNA]</scope>
    <source>
        <strain evidence="6">UBA11306</strain>
    </source>
</reference>
<dbReference type="Gene3D" id="3.90.180.10">
    <property type="entry name" value="Medium-chain alcohol dehydrogenases, catalytic domain"/>
    <property type="match status" value="1"/>
</dbReference>
<accession>A0A3D4S4K1</accession>
<evidence type="ECO:0000256" key="3">
    <source>
        <dbReference type="ARBA" id="ARBA00023002"/>
    </source>
</evidence>
<dbReference type="AlphaFoldDB" id="A0A3D4S4K1"/>
<dbReference type="Proteomes" id="UP000262195">
    <property type="component" value="Unassembled WGS sequence"/>
</dbReference>
<dbReference type="STRING" id="1121105.GCA_000421665_01832"/>
<name>A0A3D4S4K1_9ENTE</name>
<dbReference type="PANTHER" id="PTHR43401">
    <property type="entry name" value="L-THREONINE 3-DEHYDROGENASE"/>
    <property type="match status" value="1"/>
</dbReference>
<gene>
    <name evidence="6" type="ORF">DIW15_03360</name>
</gene>
<dbReference type="PANTHER" id="PTHR43401:SF2">
    <property type="entry name" value="L-THREONINE 3-DEHYDROGENASE"/>
    <property type="match status" value="1"/>
</dbReference>
<evidence type="ECO:0000259" key="5">
    <source>
        <dbReference type="SMART" id="SM00829"/>
    </source>
</evidence>
<evidence type="ECO:0000313" key="6">
    <source>
        <dbReference type="EMBL" id="HCS93734.1"/>
    </source>
</evidence>
<comment type="similarity">
    <text evidence="4">Belongs to the zinc-containing alcohol dehydrogenase family.</text>
</comment>
<proteinExistence type="inferred from homology"/>
<keyword evidence="1 4" id="KW-0479">Metal-binding</keyword>
<evidence type="ECO:0000313" key="7">
    <source>
        <dbReference type="Proteomes" id="UP000262195"/>
    </source>
</evidence>
<evidence type="ECO:0000256" key="2">
    <source>
        <dbReference type="ARBA" id="ARBA00022833"/>
    </source>
</evidence>
<feature type="domain" description="Enoyl reductase (ER)" evidence="5">
    <location>
        <begin position="14"/>
        <end position="345"/>
    </location>
</feature>
<dbReference type="Pfam" id="PF00107">
    <property type="entry name" value="ADH_zinc_N"/>
    <property type="match status" value="1"/>
</dbReference>
<dbReference type="CDD" id="cd08258">
    <property type="entry name" value="Zn_ADH4"/>
    <property type="match status" value="1"/>
</dbReference>
<dbReference type="SMART" id="SM00829">
    <property type="entry name" value="PKS_ER"/>
    <property type="match status" value="1"/>
</dbReference>
<dbReference type="EMBL" id="DQHO01000021">
    <property type="protein sequence ID" value="HCS93734.1"/>
    <property type="molecule type" value="Genomic_DNA"/>
</dbReference>
<comment type="caution">
    <text evidence="6">The sequence shown here is derived from an EMBL/GenBank/DDBJ whole genome shotgun (WGS) entry which is preliminary data.</text>
</comment>
<evidence type="ECO:0000256" key="1">
    <source>
        <dbReference type="ARBA" id="ARBA00022723"/>
    </source>
</evidence>
<dbReference type="GO" id="GO:0016491">
    <property type="term" value="F:oxidoreductase activity"/>
    <property type="evidence" value="ECO:0007669"/>
    <property type="project" value="UniProtKB-KW"/>
</dbReference>
<dbReference type="InterPro" id="IPR020843">
    <property type="entry name" value="ER"/>
</dbReference>
<dbReference type="InterPro" id="IPR013149">
    <property type="entry name" value="ADH-like_C"/>
</dbReference>
<dbReference type="InterPro" id="IPR013154">
    <property type="entry name" value="ADH-like_N"/>
</dbReference>
<dbReference type="InterPro" id="IPR050129">
    <property type="entry name" value="Zn_alcohol_dh"/>
</dbReference>
<dbReference type="PROSITE" id="PS00059">
    <property type="entry name" value="ADH_ZINC"/>
    <property type="match status" value="1"/>
</dbReference>
<organism evidence="6 7">
    <name type="scientific">Bavariicoccus seileri</name>
    <dbReference type="NCBI Taxonomy" id="549685"/>
    <lineage>
        <taxon>Bacteria</taxon>
        <taxon>Bacillati</taxon>
        <taxon>Bacillota</taxon>
        <taxon>Bacilli</taxon>
        <taxon>Lactobacillales</taxon>
        <taxon>Enterococcaceae</taxon>
        <taxon>Bavariicoccus</taxon>
    </lineage>
</organism>
<keyword evidence="3" id="KW-0560">Oxidoreductase</keyword>
<sequence>MSKMMKGVCKTEPGYDKMALIDLEVPEVTGDKVLIKVAYTGICGSDIHTFKGEYKNPTTPVVLGHEFSGKVVAVGEDVTTVKVGERVTSETTFSVCNECEYCQKKQYNLCPHRKGLGTQQNGSLANFVLAREESVHILPDNLSYEGAAMSEPLACCVHAMYQMSHLELQDKILITGPGPIGLFLLQIAKEIGAFVIMTGITKDAHRLQLAKEMGADIIVDTLQEDLAEIVDKATNGVGVDKAYDASGSPLAVNASLPLLKKTGQFIQVGLFATKLVEIDTESIIQREISYKGSRSQNPYDWPIAIHLLAKGAIDIDRMITRKFTLSNWRTAFEKVMEGHEIKVMIASNPDEFPLELAHDNTDKEAITN</sequence>
<comment type="cofactor">
    <cofactor evidence="4">
        <name>Zn(2+)</name>
        <dbReference type="ChEBI" id="CHEBI:29105"/>
    </cofactor>
</comment>
<dbReference type="SUPFAM" id="SSF51735">
    <property type="entry name" value="NAD(P)-binding Rossmann-fold domains"/>
    <property type="match status" value="1"/>
</dbReference>
<keyword evidence="2 4" id="KW-0862">Zinc</keyword>
<dbReference type="GO" id="GO:0008270">
    <property type="term" value="F:zinc ion binding"/>
    <property type="evidence" value="ECO:0007669"/>
    <property type="project" value="InterPro"/>
</dbReference>
<protein>
    <submittedName>
        <fullName evidence="6">Sorbitol dehydrogenase</fullName>
    </submittedName>
</protein>
<dbReference type="Gene3D" id="3.40.50.720">
    <property type="entry name" value="NAD(P)-binding Rossmann-like Domain"/>
    <property type="match status" value="1"/>
</dbReference>
<dbReference type="InterPro" id="IPR036291">
    <property type="entry name" value="NAD(P)-bd_dom_sf"/>
</dbReference>
<dbReference type="InterPro" id="IPR002328">
    <property type="entry name" value="ADH_Zn_CS"/>
</dbReference>
<evidence type="ECO:0000256" key="4">
    <source>
        <dbReference type="RuleBase" id="RU361277"/>
    </source>
</evidence>
<dbReference type="InterPro" id="IPR011032">
    <property type="entry name" value="GroES-like_sf"/>
</dbReference>